<dbReference type="AlphaFoldDB" id="A0A382U2N2"/>
<name>A0A382U2N2_9ZZZZ</name>
<organism evidence="1">
    <name type="scientific">marine metagenome</name>
    <dbReference type="NCBI Taxonomy" id="408172"/>
    <lineage>
        <taxon>unclassified sequences</taxon>
        <taxon>metagenomes</taxon>
        <taxon>ecological metagenomes</taxon>
    </lineage>
</organism>
<feature type="non-terminal residue" evidence="1">
    <location>
        <position position="23"/>
    </location>
</feature>
<reference evidence="1" key="1">
    <citation type="submission" date="2018-05" db="EMBL/GenBank/DDBJ databases">
        <authorList>
            <person name="Lanie J.A."/>
            <person name="Ng W.-L."/>
            <person name="Kazmierczak K.M."/>
            <person name="Andrzejewski T.M."/>
            <person name="Davidsen T.M."/>
            <person name="Wayne K.J."/>
            <person name="Tettelin H."/>
            <person name="Glass J.I."/>
            <person name="Rusch D."/>
            <person name="Podicherti R."/>
            <person name="Tsui H.-C.T."/>
            <person name="Winkler M.E."/>
        </authorList>
    </citation>
    <scope>NUCLEOTIDE SEQUENCE</scope>
</reference>
<sequence length="23" mass="2663">MGSFRPPLLGVLAYYVIDFYFHG</sequence>
<dbReference type="EMBL" id="UINC01141052">
    <property type="protein sequence ID" value="SVD28564.1"/>
    <property type="molecule type" value="Genomic_DNA"/>
</dbReference>
<proteinExistence type="predicted"/>
<protein>
    <submittedName>
        <fullName evidence="1">Uncharacterized protein</fullName>
    </submittedName>
</protein>
<accession>A0A382U2N2</accession>
<gene>
    <name evidence="1" type="ORF">METZ01_LOCUS381418</name>
</gene>
<evidence type="ECO:0000313" key="1">
    <source>
        <dbReference type="EMBL" id="SVD28564.1"/>
    </source>
</evidence>